<evidence type="ECO:0000259" key="2">
    <source>
        <dbReference type="PROSITE" id="PS50897"/>
    </source>
</evidence>
<dbReference type="CDD" id="cd12885">
    <property type="entry name" value="SPRY_RanBP_like"/>
    <property type="match status" value="1"/>
</dbReference>
<reference evidence="3" key="2">
    <citation type="submission" date="2021-01" db="EMBL/GenBank/DDBJ databases">
        <authorList>
            <person name="Schikora-Tamarit M.A."/>
        </authorList>
    </citation>
    <scope>NUCLEOTIDE SEQUENCE</scope>
    <source>
        <strain evidence="3">NCAIM Y.01608</strain>
    </source>
</reference>
<dbReference type="Gene3D" id="2.60.120.920">
    <property type="match status" value="1"/>
</dbReference>
<evidence type="ECO:0008006" key="5">
    <source>
        <dbReference type="Google" id="ProtNLM"/>
    </source>
</evidence>
<dbReference type="EMBL" id="JAEUBD010001468">
    <property type="protein sequence ID" value="KAH3660785.1"/>
    <property type="molecule type" value="Genomic_DNA"/>
</dbReference>
<feature type="domain" description="CTLH" evidence="2">
    <location>
        <begin position="411"/>
        <end position="463"/>
    </location>
</feature>
<dbReference type="Proteomes" id="UP000788993">
    <property type="component" value="Unassembled WGS sequence"/>
</dbReference>
<dbReference type="InterPro" id="IPR013320">
    <property type="entry name" value="ConA-like_dom_sf"/>
</dbReference>
<organism evidence="3 4">
    <name type="scientific">Ogataea polymorpha</name>
    <dbReference type="NCBI Taxonomy" id="460523"/>
    <lineage>
        <taxon>Eukaryota</taxon>
        <taxon>Fungi</taxon>
        <taxon>Dikarya</taxon>
        <taxon>Ascomycota</taxon>
        <taxon>Saccharomycotina</taxon>
        <taxon>Pichiomycetes</taxon>
        <taxon>Pichiales</taxon>
        <taxon>Pichiaceae</taxon>
        <taxon>Ogataea</taxon>
    </lineage>
</organism>
<gene>
    <name evidence="3" type="ORF">OGATHE_005117</name>
</gene>
<comment type="caution">
    <text evidence="3">The sequence shown here is derived from an EMBL/GenBank/DDBJ whole genome shotgun (WGS) entry which is preliminary data.</text>
</comment>
<dbReference type="SMART" id="SM00449">
    <property type="entry name" value="SPRY"/>
    <property type="match status" value="1"/>
</dbReference>
<dbReference type="InterPro" id="IPR043136">
    <property type="entry name" value="B30.2/SPRY_sf"/>
</dbReference>
<dbReference type="PANTHER" id="PTHR12864">
    <property type="entry name" value="RAN BINDING PROTEIN 9-RELATED"/>
    <property type="match status" value="1"/>
</dbReference>
<dbReference type="PROSITE" id="PS50896">
    <property type="entry name" value="LISH"/>
    <property type="match status" value="1"/>
</dbReference>
<evidence type="ECO:0000313" key="3">
    <source>
        <dbReference type="EMBL" id="KAH3660785.1"/>
    </source>
</evidence>
<dbReference type="InterPro" id="IPR006594">
    <property type="entry name" value="LisH"/>
</dbReference>
<feature type="domain" description="B30.2/SPRY" evidence="1">
    <location>
        <begin position="108"/>
        <end position="321"/>
    </location>
</feature>
<evidence type="ECO:0000313" key="4">
    <source>
        <dbReference type="Proteomes" id="UP000788993"/>
    </source>
</evidence>
<dbReference type="AlphaFoldDB" id="A0A9P8T0E2"/>
<accession>A0A9P8T0E2</accession>
<dbReference type="InterPro" id="IPR024964">
    <property type="entry name" value="CTLH/CRA"/>
</dbReference>
<dbReference type="InterPro" id="IPR050618">
    <property type="entry name" value="Ubq-SigPath_Reg"/>
</dbReference>
<evidence type="ECO:0000259" key="1">
    <source>
        <dbReference type="PROSITE" id="PS50188"/>
    </source>
</evidence>
<protein>
    <recommendedName>
        <fullName evidence="5">B30.2/SPRY domain-containing protein</fullName>
    </recommendedName>
</protein>
<dbReference type="Pfam" id="PF00622">
    <property type="entry name" value="SPRY"/>
    <property type="match status" value="1"/>
</dbReference>
<dbReference type="InterPro" id="IPR006595">
    <property type="entry name" value="CTLH_C"/>
</dbReference>
<reference evidence="3" key="1">
    <citation type="journal article" date="2021" name="Open Biol.">
        <title>Shared evolutionary footprints suggest mitochondrial oxidative damage underlies multiple complex I losses in fungi.</title>
        <authorList>
            <person name="Schikora-Tamarit M.A."/>
            <person name="Marcet-Houben M."/>
            <person name="Nosek J."/>
            <person name="Gabaldon T."/>
        </authorList>
    </citation>
    <scope>NUCLEOTIDE SEQUENCE</scope>
    <source>
        <strain evidence="3">NCAIM Y.01608</strain>
    </source>
</reference>
<keyword evidence="4" id="KW-1185">Reference proteome</keyword>
<dbReference type="InterPro" id="IPR001870">
    <property type="entry name" value="B30.2/SPRY"/>
</dbReference>
<dbReference type="InterPro" id="IPR003877">
    <property type="entry name" value="SPRY_dom"/>
</dbReference>
<sequence length="564" mass="62798">MIEIPSYLLKLRYGAVAQRTLQQIRSSEQPKSKDDVRNAMVSHLSTIGIIGSNPVMFSKNEDYIDKLVEIFKNKGPAKASAMVSDEFVNDETETDELVTEVDDSSVGKSPSAALKAEPLDSAATSIDCQSLPSRWITPKECQFELSLDGLEISTKNPTKSVSSTSSITVNLPHHGRSSIFSTKANFSVHETIGIYYYEVEVLFGLNSGSEITIGYMDGDQPEEIISSLRGHDENAWGYKGKDGKLVSFEECRSSVRTSCKFGNKDVVGCGVNFVNRSIFITKNGVFLGEAFSLPSNMKRVVPVVSLGSWNSISTNFGHTKSFRFNIDNYVDSFKLRFLKTINNHQVPSVTLDNGTEIKDSNDMKNSLNQMIKKYFEHRGYANALKSFEKDLSLEGRTEPPFPIRRESYIKKQLKDLISSNEIGLATDLINSNFPGLLEDNTDIQFKLDCLKLVNMVGNDSEGQFIKLAKQMKSTYTSEQYQKTLNDLLGLLAYDDPTATVLYKSFVNFERARLVHKLCMLINMKSGIPALSNFEQLIQAADSMVAASNDLNTALIDIVNDFVQI</sequence>
<dbReference type="InterPro" id="IPR044736">
    <property type="entry name" value="Gid1/RanBPM/SPLA_SPRY"/>
</dbReference>
<proteinExistence type="predicted"/>
<dbReference type="Pfam" id="PF10607">
    <property type="entry name" value="CTLH"/>
    <property type="match status" value="1"/>
</dbReference>
<name>A0A9P8T0E2_9ASCO</name>
<dbReference type="PROSITE" id="PS50897">
    <property type="entry name" value="CTLH"/>
    <property type="match status" value="1"/>
</dbReference>
<dbReference type="SUPFAM" id="SSF49899">
    <property type="entry name" value="Concanavalin A-like lectins/glucanases"/>
    <property type="match status" value="1"/>
</dbReference>
<dbReference type="PROSITE" id="PS50188">
    <property type="entry name" value="B302_SPRY"/>
    <property type="match status" value="1"/>
</dbReference>